<comment type="caution">
    <text evidence="1">The sequence shown here is derived from an EMBL/GenBank/DDBJ whole genome shotgun (WGS) entry which is preliminary data.</text>
</comment>
<organism evidence="1 2">
    <name type="scientific">Candidatus Cyrtobacter comes</name>
    <dbReference type="NCBI Taxonomy" id="675776"/>
    <lineage>
        <taxon>Bacteria</taxon>
        <taxon>Pseudomonadati</taxon>
        <taxon>Pseudomonadota</taxon>
        <taxon>Alphaproteobacteria</taxon>
        <taxon>Rickettsiales</taxon>
        <taxon>Candidatus Midichloriaceae</taxon>
        <taxon>Candidatus Cyrtobacter</taxon>
    </lineage>
</organism>
<dbReference type="EMBL" id="JARGYT010000030">
    <property type="protein sequence ID" value="MDZ5762240.1"/>
    <property type="molecule type" value="Genomic_DNA"/>
</dbReference>
<evidence type="ECO:0000313" key="2">
    <source>
        <dbReference type="Proteomes" id="UP001293791"/>
    </source>
</evidence>
<reference evidence="1 2" key="1">
    <citation type="submission" date="2023-02" db="EMBL/GenBank/DDBJ databases">
        <title>Host association and intracellularity evolved multiple times independently in the Rickettsiales.</title>
        <authorList>
            <person name="Castelli M."/>
            <person name="Nardi T."/>
            <person name="Gammuto L."/>
            <person name="Bellinzona G."/>
            <person name="Sabaneyeva E."/>
            <person name="Potekhin A."/>
            <person name="Serra V."/>
            <person name="Petroni G."/>
            <person name="Sassera D."/>
        </authorList>
    </citation>
    <scope>NUCLEOTIDE SEQUENCE [LARGE SCALE GENOMIC DNA]</scope>
    <source>
        <strain evidence="1 2">BOD18</strain>
    </source>
</reference>
<accession>A0ABU5L7Z5</accession>
<evidence type="ECO:0000313" key="1">
    <source>
        <dbReference type="EMBL" id="MDZ5762240.1"/>
    </source>
</evidence>
<dbReference type="Proteomes" id="UP001293791">
    <property type="component" value="Unassembled WGS sequence"/>
</dbReference>
<sequence>MGDNNEKQGKWVRGFIVYWQENCSKNSAVKEVAFLSVSDLFGASSFFPLEFDLEFSKRGDHYSKKAVCLALDLVSEKTMTSGNVFKYAHSYDVLNSGDEISMELAANLMDCSYFGECGGVQI</sequence>
<proteinExistence type="predicted"/>
<name>A0ABU5L7Z5_9RICK</name>
<keyword evidence="2" id="KW-1185">Reference proteome</keyword>
<protein>
    <submittedName>
        <fullName evidence="1">Uncharacterized protein</fullName>
    </submittedName>
</protein>
<gene>
    <name evidence="1" type="ORF">Cyrtocomes_00615</name>
</gene>
<dbReference type="RefSeq" id="WP_322497718.1">
    <property type="nucleotide sequence ID" value="NZ_JARGYT010000030.1"/>
</dbReference>